<dbReference type="Gene3D" id="1.20.140.160">
    <property type="match status" value="1"/>
</dbReference>
<gene>
    <name evidence="2" type="ordered locus">Bsel_2965</name>
</gene>
<dbReference type="EMBL" id="CP001791">
    <property type="protein sequence ID" value="ADI00451.1"/>
    <property type="molecule type" value="Genomic_DNA"/>
</dbReference>
<dbReference type="RefSeq" id="WP_013173861.1">
    <property type="nucleotide sequence ID" value="NC_014219.1"/>
</dbReference>
<evidence type="ECO:0000313" key="3">
    <source>
        <dbReference type="Proteomes" id="UP000000271"/>
    </source>
</evidence>
<evidence type="ECO:0000313" key="2">
    <source>
        <dbReference type="EMBL" id="ADI00451.1"/>
    </source>
</evidence>
<name>D6XZU9_BACIE</name>
<feature type="domain" description="RNA polymerase sigma-70 region 4" evidence="1">
    <location>
        <begin position="90"/>
        <end position="139"/>
    </location>
</feature>
<dbReference type="Pfam" id="PF04545">
    <property type="entry name" value="Sigma70_r4"/>
    <property type="match status" value="1"/>
</dbReference>
<proteinExistence type="predicted"/>
<evidence type="ECO:0000259" key="1">
    <source>
        <dbReference type="Pfam" id="PF04545"/>
    </source>
</evidence>
<dbReference type="Proteomes" id="UP000000271">
    <property type="component" value="Chromosome"/>
</dbReference>
<accession>D6XZU9</accession>
<dbReference type="GO" id="GO:0006352">
    <property type="term" value="P:DNA-templated transcription initiation"/>
    <property type="evidence" value="ECO:0007669"/>
    <property type="project" value="InterPro"/>
</dbReference>
<protein>
    <submittedName>
        <fullName evidence="2">RNA polymerase, sigma 28 subunit, FliA/WhiG subfamily</fullName>
    </submittedName>
</protein>
<reference evidence="2" key="1">
    <citation type="submission" date="2009-10" db="EMBL/GenBank/DDBJ databases">
        <title>Complete sequence of Bacillus selenitireducens MLS10.</title>
        <authorList>
            <consortium name="US DOE Joint Genome Institute"/>
            <person name="Lucas S."/>
            <person name="Copeland A."/>
            <person name="Lapidus A."/>
            <person name="Glavina del Rio T."/>
            <person name="Dalin E."/>
            <person name="Tice H."/>
            <person name="Bruce D."/>
            <person name="Goodwin L."/>
            <person name="Pitluck S."/>
            <person name="Sims D."/>
            <person name="Brettin T."/>
            <person name="Detter J.C."/>
            <person name="Han C."/>
            <person name="Larimer F."/>
            <person name="Land M."/>
            <person name="Hauser L."/>
            <person name="Kyrpides N."/>
            <person name="Ovchinnikova G."/>
            <person name="Stolz J."/>
        </authorList>
    </citation>
    <scope>NUCLEOTIDE SEQUENCE [LARGE SCALE GENOMIC DNA]</scope>
    <source>
        <strain evidence="2">MLS10</strain>
    </source>
</reference>
<dbReference type="InterPro" id="IPR007630">
    <property type="entry name" value="RNA_pol_sigma70_r4"/>
</dbReference>
<dbReference type="STRING" id="439292.Bsel_2965"/>
<dbReference type="NCBIfam" id="TIGR02937">
    <property type="entry name" value="sigma70-ECF"/>
    <property type="match status" value="1"/>
</dbReference>
<dbReference type="eggNOG" id="COG1191">
    <property type="taxonomic scope" value="Bacteria"/>
</dbReference>
<dbReference type="KEGG" id="bse:Bsel_2965"/>
<organism evidence="2 3">
    <name type="scientific">Bacillus selenitireducens (strain ATCC 700615 / DSM 15326 / MLS10)</name>
    <dbReference type="NCBI Taxonomy" id="439292"/>
    <lineage>
        <taxon>Bacteria</taxon>
        <taxon>Bacillati</taxon>
        <taxon>Bacillota</taxon>
        <taxon>Bacilli</taxon>
        <taxon>Bacillales</taxon>
        <taxon>Bacillaceae</taxon>
        <taxon>Salisediminibacterium</taxon>
    </lineage>
</organism>
<keyword evidence="3" id="KW-1185">Reference proteome</keyword>
<dbReference type="InterPro" id="IPR014284">
    <property type="entry name" value="RNA_pol_sigma-70_dom"/>
</dbReference>
<dbReference type="OrthoDB" id="1698246at2"/>
<dbReference type="HOGENOM" id="CLU_110616_2_0_9"/>
<dbReference type="AlphaFoldDB" id="D6XZU9"/>
<dbReference type="InterPro" id="IPR013324">
    <property type="entry name" value="RNA_pol_sigma_r3/r4-like"/>
</dbReference>
<sequence>MTRFIQVGQTKVPVSKEIYKEYHQMDRRARYLERDIKVGRIDVDGEHYHFKPAKEDSFERLTDNGTTFSSGSDVEAAVIDNLTRALLQEAMEELNEQDRQFIEDYFFEEKTTRQIGKEQNTSHVAVVKRQKRVLEKIKKSFFKKGVTKMPFPLAKK</sequence>
<dbReference type="GO" id="GO:0003700">
    <property type="term" value="F:DNA-binding transcription factor activity"/>
    <property type="evidence" value="ECO:0007669"/>
    <property type="project" value="InterPro"/>
</dbReference>
<dbReference type="SUPFAM" id="SSF88659">
    <property type="entry name" value="Sigma3 and sigma4 domains of RNA polymerase sigma factors"/>
    <property type="match status" value="1"/>
</dbReference>